<dbReference type="InterPro" id="IPR032388">
    <property type="entry name" value="FlgT_C"/>
</dbReference>
<keyword evidence="6" id="KW-1185">Reference proteome</keyword>
<dbReference type="Pfam" id="PF16539">
    <property type="entry name" value="FlgT_M"/>
    <property type="match status" value="1"/>
</dbReference>
<name>A0A2X0WVM9_9GAMM</name>
<reference evidence="5 6" key="1">
    <citation type="submission" date="2018-06" db="EMBL/GenBank/DDBJ databases">
        <authorList>
            <consortium name="Pathogen Informatics"/>
            <person name="Doyle S."/>
        </authorList>
    </citation>
    <scope>NUCLEOTIDE SEQUENCE [LARGE SCALE GENOMIC DNA]</scope>
    <source>
        <strain evidence="5 6">NCTC13093</strain>
    </source>
</reference>
<feature type="domain" description="Flagellar assembly protein T N-terminal" evidence="4">
    <location>
        <begin position="24"/>
        <end position="106"/>
    </location>
</feature>
<evidence type="ECO:0000259" key="2">
    <source>
        <dbReference type="Pfam" id="PF16538"/>
    </source>
</evidence>
<feature type="signal peptide" evidence="1">
    <location>
        <begin position="1"/>
        <end position="22"/>
    </location>
</feature>
<protein>
    <recommendedName>
        <fullName evidence="7">Flagellar assembly protein T N-terminal domain-containing protein</fullName>
    </recommendedName>
</protein>
<dbReference type="InterPro" id="IPR038165">
    <property type="entry name" value="FlgT_C_sf"/>
</dbReference>
<gene>
    <name evidence="5" type="ORF">NCTC13093_00939</name>
</gene>
<evidence type="ECO:0000256" key="1">
    <source>
        <dbReference type="SAM" id="SignalP"/>
    </source>
</evidence>
<feature type="domain" description="Flagellar assembly protein T middle" evidence="3">
    <location>
        <begin position="141"/>
        <end position="267"/>
    </location>
</feature>
<dbReference type="AlphaFoldDB" id="A0A2X0WVM9"/>
<dbReference type="Pfam" id="PF16538">
    <property type="entry name" value="FlgT_C"/>
    <property type="match status" value="1"/>
</dbReference>
<dbReference type="InterPro" id="IPR038180">
    <property type="entry name" value="FlgT_N_sf"/>
</dbReference>
<evidence type="ECO:0000259" key="4">
    <source>
        <dbReference type="Pfam" id="PF16548"/>
    </source>
</evidence>
<dbReference type="RefSeq" id="WP_113743720.1">
    <property type="nucleotide sequence ID" value="NZ_UAPU01000007.1"/>
</dbReference>
<dbReference type="InterPro" id="IPR032386">
    <property type="entry name" value="FlgT_M"/>
</dbReference>
<evidence type="ECO:0000313" key="5">
    <source>
        <dbReference type="EMBL" id="SPT69561.1"/>
    </source>
</evidence>
<feature type="domain" description="Flagellar assembly protein T C-terminal" evidence="2">
    <location>
        <begin position="312"/>
        <end position="387"/>
    </location>
</feature>
<feature type="chain" id="PRO_5015980433" description="Flagellar assembly protein T N-terminal domain-containing protein" evidence="1">
    <location>
        <begin position="23"/>
        <end position="389"/>
    </location>
</feature>
<proteinExistence type="predicted"/>
<accession>A0A2X0WVM9</accession>
<dbReference type="Gene3D" id="3.30.1660.40">
    <property type="entry name" value="FlgT, N-terminal domain"/>
    <property type="match status" value="1"/>
</dbReference>
<keyword evidence="1" id="KW-0732">Signal</keyword>
<dbReference type="Gene3D" id="2.40.10.410">
    <property type="entry name" value="FlgT, C-terminal domain"/>
    <property type="match status" value="1"/>
</dbReference>
<dbReference type="OrthoDB" id="8778507at2"/>
<dbReference type="EMBL" id="UAPV01000001">
    <property type="protein sequence ID" value="SPT69561.1"/>
    <property type="molecule type" value="Genomic_DNA"/>
</dbReference>
<dbReference type="Gene3D" id="3.40.50.10610">
    <property type="entry name" value="ABC-type transport auxiliary lipoprotein component"/>
    <property type="match status" value="1"/>
</dbReference>
<organism evidence="5 6">
    <name type="scientific">Anaerobiospirillum thomasii</name>
    <dbReference type="NCBI Taxonomy" id="179995"/>
    <lineage>
        <taxon>Bacteria</taxon>
        <taxon>Pseudomonadati</taxon>
        <taxon>Pseudomonadota</taxon>
        <taxon>Gammaproteobacteria</taxon>
        <taxon>Aeromonadales</taxon>
        <taxon>Succinivibrionaceae</taxon>
        <taxon>Anaerobiospirillum</taxon>
    </lineage>
</organism>
<dbReference type="InterPro" id="IPR032370">
    <property type="entry name" value="FlgT_N"/>
</dbReference>
<evidence type="ECO:0008006" key="7">
    <source>
        <dbReference type="Google" id="ProtNLM"/>
    </source>
</evidence>
<sequence length="389" mass="43412">MRISYLKMALMALPFACINAQASWHTASGIADLASQDIETARQEAINDALRSIVLEAGANINIIQSTDNGTLATDNLEIKSATPIKQVTVLEEQRADNLLTVKVRAFVDDTFRICNFAKVRKTVLPIVFRYEDNEAFQSSTGIEDINKEISNILYKRLAKSQNLNVRPLSNINLRISPTSSAAGIDDSNNLRGAARQNQAQYVIIGSINSMSISGNGDNIFKQFAFKETRRINFNVTVYDTVSDLILLNKSYDAETDWDFDQGEYVDIRSNRFLASPYGQRLRQLSNYAVDDIISALQCAAPSARVIDVEGDDIIINMGRSSGLEKGMEFKLSHTSTITDRQGERYRKFSDQQSSYTVTELYPHSAKLTPKSLESNLVNVMLDDMVMLN</sequence>
<dbReference type="Proteomes" id="UP000250086">
    <property type="component" value="Unassembled WGS sequence"/>
</dbReference>
<dbReference type="Pfam" id="PF16548">
    <property type="entry name" value="FlgT_N"/>
    <property type="match status" value="1"/>
</dbReference>
<evidence type="ECO:0000259" key="3">
    <source>
        <dbReference type="Pfam" id="PF16539"/>
    </source>
</evidence>
<evidence type="ECO:0000313" key="6">
    <source>
        <dbReference type="Proteomes" id="UP000250086"/>
    </source>
</evidence>